<comment type="caution">
    <text evidence="1">The sequence shown here is derived from an EMBL/GenBank/DDBJ whole genome shotgun (WGS) entry which is preliminary data.</text>
</comment>
<proteinExistence type="predicted"/>
<dbReference type="AlphaFoldDB" id="A0A645FAP3"/>
<dbReference type="EMBL" id="VSSQ01057578">
    <property type="protein sequence ID" value="MPN11371.1"/>
    <property type="molecule type" value="Genomic_DNA"/>
</dbReference>
<gene>
    <name evidence="1" type="ORF">SDC9_158672</name>
</gene>
<protein>
    <submittedName>
        <fullName evidence="1">Uncharacterized protein</fullName>
    </submittedName>
</protein>
<name>A0A645FAP3_9ZZZZ</name>
<accession>A0A645FAP3</accession>
<evidence type="ECO:0000313" key="1">
    <source>
        <dbReference type="EMBL" id="MPN11371.1"/>
    </source>
</evidence>
<organism evidence="1">
    <name type="scientific">bioreactor metagenome</name>
    <dbReference type="NCBI Taxonomy" id="1076179"/>
    <lineage>
        <taxon>unclassified sequences</taxon>
        <taxon>metagenomes</taxon>
        <taxon>ecological metagenomes</taxon>
    </lineage>
</organism>
<sequence>MLHQQLVGHVDWRRAADIVHWPLNDVFTVFCHIQHAAVGQHRFHPGNRGGLNIRALHAQFRQRLTDRGVVGVCQAGKRSGQQGKQH</sequence>
<reference evidence="1" key="1">
    <citation type="submission" date="2019-08" db="EMBL/GenBank/DDBJ databases">
        <authorList>
            <person name="Kucharzyk K."/>
            <person name="Murdoch R.W."/>
            <person name="Higgins S."/>
            <person name="Loffler F."/>
        </authorList>
    </citation>
    <scope>NUCLEOTIDE SEQUENCE</scope>
</reference>